<evidence type="ECO:0000256" key="1">
    <source>
        <dbReference type="SAM" id="Phobius"/>
    </source>
</evidence>
<dbReference type="Proteomes" id="UP000230859">
    <property type="component" value="Unassembled WGS sequence"/>
</dbReference>
<keyword evidence="1" id="KW-0812">Transmembrane</keyword>
<keyword evidence="1" id="KW-1133">Transmembrane helix</keyword>
<comment type="caution">
    <text evidence="2">The sequence shown here is derived from an EMBL/GenBank/DDBJ whole genome shotgun (WGS) entry which is preliminary data.</text>
</comment>
<keyword evidence="1" id="KW-0472">Membrane</keyword>
<evidence type="ECO:0000313" key="3">
    <source>
        <dbReference type="Proteomes" id="UP000230859"/>
    </source>
</evidence>
<dbReference type="AlphaFoldDB" id="A0A2H0LQJ5"/>
<name>A0A2H0LQJ5_9BACT</name>
<feature type="transmembrane region" description="Helical" evidence="1">
    <location>
        <begin position="79"/>
        <end position="101"/>
    </location>
</feature>
<organism evidence="2 3">
    <name type="scientific">Candidatus Abzuiibacterium crystallinum</name>
    <dbReference type="NCBI Taxonomy" id="1974748"/>
    <lineage>
        <taxon>Bacteria</taxon>
        <taxon>Pseudomonadati</taxon>
        <taxon>Candidatus Omnitrophota</taxon>
        <taxon>Candidatus Abzuiibacterium</taxon>
    </lineage>
</organism>
<reference evidence="2 3" key="1">
    <citation type="submission" date="2017-09" db="EMBL/GenBank/DDBJ databases">
        <title>Depth-based differentiation of microbial function through sediment-hosted aquifers and enrichment of novel symbionts in the deep terrestrial subsurface.</title>
        <authorList>
            <person name="Probst A.J."/>
            <person name="Ladd B."/>
            <person name="Jarett J.K."/>
            <person name="Geller-Mcgrath D.E."/>
            <person name="Sieber C.M."/>
            <person name="Emerson J.B."/>
            <person name="Anantharaman K."/>
            <person name="Thomas B.C."/>
            <person name="Malmstrom R."/>
            <person name="Stieglmeier M."/>
            <person name="Klingl A."/>
            <person name="Woyke T."/>
            <person name="Ryan C.M."/>
            <person name="Banfield J.F."/>
        </authorList>
    </citation>
    <scope>NUCLEOTIDE SEQUENCE [LARGE SCALE GENOMIC DNA]</scope>
    <source>
        <strain evidence="2">CG11_big_fil_rev_8_21_14_0_20_45_26</strain>
    </source>
</reference>
<gene>
    <name evidence="2" type="ORF">COV74_03870</name>
</gene>
<accession>A0A2H0LQJ5</accession>
<evidence type="ECO:0000313" key="2">
    <source>
        <dbReference type="EMBL" id="PIQ86713.1"/>
    </source>
</evidence>
<proteinExistence type="predicted"/>
<protein>
    <submittedName>
        <fullName evidence="2">Uncharacterized protein</fullName>
    </submittedName>
</protein>
<dbReference type="EMBL" id="PCVY01000037">
    <property type="protein sequence ID" value="PIQ86713.1"/>
    <property type="molecule type" value="Genomic_DNA"/>
</dbReference>
<sequence>MSIINDALKKADHRKKWKTFSKMVTPDEAFSVAQAEIPPSVIEEIKTSVRPPGAPPFHIRFQEPSQPAKIHSFPPAFKVILAISVICGLFVLALGMWLYFWTGGPSFSHPFQSTASAPAVQVPPVVQPKPAALVAEAKPQFKPYQKPAAAKPAVRPISLTLRQPPIESHYHLTGISVLPDSNRVAIINGKVLAVGDMTEDAQVVAIKDNVVRMKKGDREFVLTII</sequence>